<proteinExistence type="predicted"/>
<evidence type="ECO:0000313" key="2">
    <source>
        <dbReference type="EMBL" id="CUO96428.1"/>
    </source>
</evidence>
<organism evidence="2 3">
    <name type="scientific">Flavonifractor plautii</name>
    <name type="common">Fusobacterium plautii</name>
    <dbReference type="NCBI Taxonomy" id="292800"/>
    <lineage>
        <taxon>Bacteria</taxon>
        <taxon>Bacillati</taxon>
        <taxon>Bacillota</taxon>
        <taxon>Clostridia</taxon>
        <taxon>Eubacteriales</taxon>
        <taxon>Oscillospiraceae</taxon>
        <taxon>Flavonifractor</taxon>
    </lineage>
</organism>
<sequence>MNRAVAGHPVDGAVGCAGAPGPLDDAVVGLIPQAEDKGPMDDSVLVKDVQLTPLQIRLQILREGVTVAPLGGVAVLGHEAAGHAVDGTQSGQIVGPRRPDHRCRLCGPRARPIGTQEGFQMDLLRPQTAGFVKFYGGGIAAPYIERQIIAPAFPGEFRRVGIEGPADVLPPKRLVHTQIINVKSFYIRQDVVIDILLKLTEDVAQHPLPVVHGHKNGRIFIVYFLTQLGIRVLSAPGPEEIRSPGVMHLSHLSQKFMDAGDVSLLCSANKHRYLLPNRPRGAPAEQGPLSCVQEQIIPRSAPADKAGAPAGGPFPERTGPGSQNFDCL</sequence>
<protein>
    <submittedName>
        <fullName evidence="2">Uncharacterized protein</fullName>
    </submittedName>
</protein>
<accession>A0A174JFL3</accession>
<reference evidence="2 3" key="1">
    <citation type="submission" date="2015-09" db="EMBL/GenBank/DDBJ databases">
        <authorList>
            <consortium name="Pathogen Informatics"/>
        </authorList>
    </citation>
    <scope>NUCLEOTIDE SEQUENCE [LARGE SCALE GENOMIC DNA]</scope>
    <source>
        <strain evidence="2 3">2789STDY5608854</strain>
    </source>
</reference>
<dbReference type="EMBL" id="CYZT01000219">
    <property type="protein sequence ID" value="CUO96428.1"/>
    <property type="molecule type" value="Genomic_DNA"/>
</dbReference>
<gene>
    <name evidence="2" type="ORF">ERS852411_02457</name>
</gene>
<feature type="region of interest" description="Disordered" evidence="1">
    <location>
        <begin position="301"/>
        <end position="328"/>
    </location>
</feature>
<name>A0A174JFL3_FLAPL</name>
<dbReference type="Proteomes" id="UP000095746">
    <property type="component" value="Unassembled WGS sequence"/>
</dbReference>
<evidence type="ECO:0000313" key="3">
    <source>
        <dbReference type="Proteomes" id="UP000095746"/>
    </source>
</evidence>
<evidence type="ECO:0000256" key="1">
    <source>
        <dbReference type="SAM" id="MobiDB-lite"/>
    </source>
</evidence>
<feature type="compositionally biased region" description="Low complexity" evidence="1">
    <location>
        <begin position="301"/>
        <end position="313"/>
    </location>
</feature>
<dbReference type="AlphaFoldDB" id="A0A174JFL3"/>